<dbReference type="STRING" id="240303.SAMN05421677_10841"/>
<reference evidence="2" key="1">
    <citation type="submission" date="2016-10" db="EMBL/GenBank/DDBJ databases">
        <authorList>
            <person name="Varghese N."/>
            <person name="Submissions S."/>
        </authorList>
    </citation>
    <scope>NUCLEOTIDE SEQUENCE [LARGE SCALE GENOMIC DNA]</scope>
    <source>
        <strain evidence="2">CGMCC 1.3703</strain>
    </source>
</reference>
<name>A0A1H0MIE3_HALAD</name>
<protein>
    <submittedName>
        <fullName evidence="1">Uncharacterized protein</fullName>
    </submittedName>
</protein>
<gene>
    <name evidence="1" type="ORF">SAMN05421677_10841</name>
</gene>
<sequence length="79" mass="9861">MRVINNETKKQLSLYQIERFIRKEQHVEQMKELWKERCGLPYPYRYRIKGICKYDRGDPLEEADEEFLKEWKCCLIKKF</sequence>
<dbReference type="EMBL" id="FNIZ01000008">
    <property type="protein sequence ID" value="SDO79900.1"/>
    <property type="molecule type" value="Genomic_DNA"/>
</dbReference>
<dbReference type="AlphaFoldDB" id="A0A1H0MIE3"/>
<keyword evidence="2" id="KW-1185">Reference proteome</keyword>
<proteinExistence type="predicted"/>
<evidence type="ECO:0000313" key="2">
    <source>
        <dbReference type="Proteomes" id="UP000198860"/>
    </source>
</evidence>
<accession>A0A1H0MIE3</accession>
<organism evidence="1 2">
    <name type="scientific">Halobacillus aidingensis</name>
    <dbReference type="NCBI Taxonomy" id="240303"/>
    <lineage>
        <taxon>Bacteria</taxon>
        <taxon>Bacillati</taxon>
        <taxon>Bacillota</taxon>
        <taxon>Bacilli</taxon>
        <taxon>Bacillales</taxon>
        <taxon>Bacillaceae</taxon>
        <taxon>Halobacillus</taxon>
    </lineage>
</organism>
<dbReference type="Proteomes" id="UP000198860">
    <property type="component" value="Unassembled WGS sequence"/>
</dbReference>
<evidence type="ECO:0000313" key="1">
    <source>
        <dbReference type="EMBL" id="SDO79900.1"/>
    </source>
</evidence>